<evidence type="ECO:0000313" key="1">
    <source>
        <dbReference type="EMBL" id="MDN4615541.1"/>
    </source>
</evidence>
<keyword evidence="2" id="KW-1185">Reference proteome</keyword>
<dbReference type="RefSeq" id="WP_301208259.1">
    <property type="nucleotide sequence ID" value="NZ_JAROCF010000001.1"/>
</dbReference>
<name>A0ABT8KFG6_9MICO</name>
<organism evidence="1 2">
    <name type="scientific">Leifsonia williamsii</name>
    <dbReference type="NCBI Taxonomy" id="3035919"/>
    <lineage>
        <taxon>Bacteria</taxon>
        <taxon>Bacillati</taxon>
        <taxon>Actinomycetota</taxon>
        <taxon>Actinomycetes</taxon>
        <taxon>Micrococcales</taxon>
        <taxon>Microbacteriaceae</taxon>
        <taxon>Leifsonia</taxon>
    </lineage>
</organism>
<protein>
    <submittedName>
        <fullName evidence="1">DUF1931 family protein</fullName>
    </submittedName>
</protein>
<dbReference type="InterPro" id="IPR015207">
    <property type="entry name" value="DUF1931"/>
</dbReference>
<dbReference type="Gene3D" id="1.10.20.10">
    <property type="entry name" value="Histone, subunit A"/>
    <property type="match status" value="1"/>
</dbReference>
<evidence type="ECO:0000313" key="2">
    <source>
        <dbReference type="Proteomes" id="UP001174208"/>
    </source>
</evidence>
<accession>A0ABT8KFG6</accession>
<comment type="caution">
    <text evidence="1">The sequence shown here is derived from an EMBL/GenBank/DDBJ whole genome shotgun (WGS) entry which is preliminary data.</text>
</comment>
<dbReference type="Proteomes" id="UP001174208">
    <property type="component" value="Unassembled WGS sequence"/>
</dbReference>
<reference evidence="1" key="1">
    <citation type="submission" date="2023-06" db="EMBL/GenBank/DDBJ databases">
        <title>MT1 and MT2 Draft Genomes of Novel Species.</title>
        <authorList>
            <person name="Venkateswaran K."/>
        </authorList>
    </citation>
    <scope>NUCLEOTIDE SEQUENCE</scope>
    <source>
        <strain evidence="1">F6_8S_P_1B</strain>
    </source>
</reference>
<dbReference type="SUPFAM" id="SSF47113">
    <property type="entry name" value="Histone-fold"/>
    <property type="match status" value="1"/>
</dbReference>
<dbReference type="Pfam" id="PF09123">
    <property type="entry name" value="DUF1931"/>
    <property type="match status" value="1"/>
</dbReference>
<proteinExistence type="predicted"/>
<dbReference type="CDD" id="cd22923">
    <property type="entry name" value="HFD_Aq328-like_rpt2"/>
    <property type="match status" value="1"/>
</dbReference>
<gene>
    <name evidence="1" type="ORF">P5G50_13905</name>
</gene>
<dbReference type="InterPro" id="IPR009072">
    <property type="entry name" value="Histone-fold"/>
</dbReference>
<dbReference type="EMBL" id="JAROCF010000001">
    <property type="protein sequence ID" value="MDN4615541.1"/>
    <property type="molecule type" value="Genomic_DNA"/>
</dbReference>
<sequence>MHLFGLSGFEWFFHRAANLDVDKNDFRRFDDFLSGKLQDLLLRAVENAAANGHDAVQPQDLPITEGLQESIDAFTTLGETVSRDAVLEVVSRGTPLDLPLAEETQALLPGIVGGIGVALVRSFRIVDEKLKTPQATHWDRVTRIFDQLL</sequence>